<dbReference type="EMBL" id="JAGSPB010000001">
    <property type="protein sequence ID" value="MBV7265166.1"/>
    <property type="molecule type" value="Genomic_DNA"/>
</dbReference>
<evidence type="ECO:0000256" key="2">
    <source>
        <dbReference type="SAM" id="Phobius"/>
    </source>
</evidence>
<accession>A0ABS6SJI6</accession>
<feature type="transmembrane region" description="Helical" evidence="2">
    <location>
        <begin position="926"/>
        <end position="947"/>
    </location>
</feature>
<sequence length="1101" mass="118615">MKFPHFFIERPIFAAVVSILIVLFGAVSYFSLPVAQYPEIAPPTITVTATYPGAGADVVADTVATPIEQELNGVENMLYLSSQATDDGRLTITITFALGTDLDGAQVLVQNRVAIAEPRLPEPVRRLGVITQKSSPDLLTVVHLFSPDESRDQLYISNYALLQIRDTLARLDGVGSITIFGAREYSMRIWLDPERMAALRITPQDVVGALRAQNVQVASGTLGQPPLEGTSARQIAVRTLGRLESPDQFEDVVVRTAQDGRQVRVSDIGRVELGAQDYSTNAYLDDSPAVAIAIFQRPGSNALDTAAGIEETIEQLSEQFPPGLEYDIIYNPTEFIAEGVNEVYVTIIEAVILVSIVVFIFLQSWRAAVIPILAIPVSLIGTFSVMAGLGFSINNLTLFGMVLAIGIVVDDAIVVVENVERELRAGKSPKEAAHATMDEVGGALIAIALVLSAVFIPTAFISGIQGQFYQQFALTIATATIFSAFNSLTLSPALAAILLRHEEEDADELAREAEMASAKDVDNAGSGAKGRLASIGLRFKALLQRFFDWFNRNFDRLSERFGVVTGKLTKRIGIVMVVYALLIGATVWRFNDTPTGFIPEQDQGYLIVAIQLPPGSSLDRTDAVLQEATDVILSTPGFANTAGFAGFNGATFTNSPNAGAIFSVMEPFADRPPAPEMLATLNQRLAAIDEAFIIVIAPPPVRGIGNAGGFRMMVQDRGGRGADALVGATQDMIAAANADPRLANVFTVYETGTPQLYLDIDRVKAQQLGVPVSDLFGTLEVYLGSSFVNDFNLLGRTYRVTAQADAPYRMDESDISRLYTRNASTGEMVPIGSVVNFRDITGPSRQPRYNLFAAAEIDGSPAPGYSSGEALAAMEEIAAETLPDGFDFEWTGLAFQETNAGSTASLVFVFAVIVIFLLLAAQYESWLLPLSIILIVPMCLLSAIIGVNLRGIDNNILTQIGLVVLIGLASKNAILIVEFARQREDAGMDRYQATVEAARLRLRPILMTSFAFILGVVPLVIASGAGFEMRQSLGTAVFAGMIGVTIFGLFFTPAFYILTRNMSDWFAARRDDKAELEADPRSEDDDAGVDGGDEEPQGEPA</sequence>
<protein>
    <submittedName>
        <fullName evidence="4">Multidrug efflux RND transporter permease subunit</fullName>
    </submittedName>
</protein>
<feature type="compositionally biased region" description="Acidic residues" evidence="1">
    <location>
        <begin position="1082"/>
        <end position="1101"/>
    </location>
</feature>
<reference evidence="4 5" key="1">
    <citation type="submission" date="2021-04" db="EMBL/GenBank/DDBJ databases">
        <authorList>
            <person name="Pira H."/>
            <person name="Risdian C."/>
            <person name="Wink J."/>
        </authorList>
    </citation>
    <scope>NUCLEOTIDE SEQUENCE [LARGE SCALE GENOMIC DNA]</scope>
    <source>
        <strain evidence="4 5">WH131</strain>
    </source>
</reference>
<name>A0ABS6SJI6_9SPHN</name>
<keyword evidence="5" id="KW-1185">Reference proteome</keyword>
<feature type="transmembrane region" description="Helical" evidence="2">
    <location>
        <begin position="1033"/>
        <end position="1059"/>
    </location>
</feature>
<feature type="transmembrane region" description="Helical" evidence="2">
    <location>
        <begin position="369"/>
        <end position="391"/>
    </location>
</feature>
<keyword evidence="2" id="KW-1133">Transmembrane helix</keyword>
<organism evidence="4 5">
    <name type="scientific">Erythrobacter ani</name>
    <dbReference type="NCBI Taxonomy" id="2827235"/>
    <lineage>
        <taxon>Bacteria</taxon>
        <taxon>Pseudomonadati</taxon>
        <taxon>Pseudomonadota</taxon>
        <taxon>Alphaproteobacteria</taxon>
        <taxon>Sphingomonadales</taxon>
        <taxon>Erythrobacteraceae</taxon>
        <taxon>Erythrobacter/Porphyrobacter group</taxon>
        <taxon>Erythrobacter</taxon>
    </lineage>
</organism>
<dbReference type="InterPro" id="IPR001036">
    <property type="entry name" value="Acrflvin-R"/>
</dbReference>
<feature type="transmembrane region" description="Helical" evidence="2">
    <location>
        <begin position="1005"/>
        <end position="1027"/>
    </location>
</feature>
<feature type="transmembrane region" description="Helical" evidence="2">
    <location>
        <begin position="900"/>
        <end position="919"/>
    </location>
</feature>
<feature type="transmembrane region" description="Helical" evidence="2">
    <location>
        <begin position="440"/>
        <end position="460"/>
    </location>
</feature>
<feature type="region of interest" description="Disordered" evidence="1">
    <location>
        <begin position="1073"/>
        <end position="1101"/>
    </location>
</feature>
<dbReference type="Pfam" id="PF00873">
    <property type="entry name" value="ACR_tran"/>
    <property type="match status" value="1"/>
</dbReference>
<feature type="transmembrane region" description="Helical" evidence="2">
    <location>
        <begin position="343"/>
        <end position="362"/>
    </location>
</feature>
<dbReference type="PANTHER" id="PTHR32063">
    <property type="match status" value="1"/>
</dbReference>
<gene>
    <name evidence="4" type="ORF">KCG45_03180</name>
</gene>
<evidence type="ECO:0000256" key="1">
    <source>
        <dbReference type="SAM" id="MobiDB-lite"/>
    </source>
</evidence>
<dbReference type="Proteomes" id="UP000699975">
    <property type="component" value="Unassembled WGS sequence"/>
</dbReference>
<dbReference type="PANTHER" id="PTHR32063:SF11">
    <property type="entry name" value="CATION OR DRUG EFFLUX SYSTEM PROTEIN"/>
    <property type="match status" value="1"/>
</dbReference>
<feature type="transmembrane region" description="Helical" evidence="2">
    <location>
        <begin position="12"/>
        <end position="32"/>
    </location>
</feature>
<dbReference type="NCBIfam" id="NF000282">
    <property type="entry name" value="RND_permease_1"/>
    <property type="match status" value="1"/>
</dbReference>
<feature type="transmembrane region" description="Helical" evidence="2">
    <location>
        <begin position="959"/>
        <end position="980"/>
    </location>
</feature>
<feature type="transmembrane region" description="Helical" evidence="2">
    <location>
        <begin position="397"/>
        <end position="419"/>
    </location>
</feature>
<evidence type="ECO:0000313" key="4">
    <source>
        <dbReference type="EMBL" id="MBV7265166.1"/>
    </source>
</evidence>
<keyword evidence="2" id="KW-0472">Membrane</keyword>
<dbReference type="InterPro" id="IPR000731">
    <property type="entry name" value="SSD"/>
</dbReference>
<feature type="domain" description="SSD" evidence="3">
    <location>
        <begin position="368"/>
        <end position="497"/>
    </location>
</feature>
<feature type="transmembrane region" description="Helical" evidence="2">
    <location>
        <begin position="472"/>
        <end position="499"/>
    </location>
</feature>
<comment type="caution">
    <text evidence="4">The sequence shown here is derived from an EMBL/GenBank/DDBJ whole genome shotgun (WGS) entry which is preliminary data.</text>
</comment>
<evidence type="ECO:0000313" key="5">
    <source>
        <dbReference type="Proteomes" id="UP000699975"/>
    </source>
</evidence>
<evidence type="ECO:0000259" key="3">
    <source>
        <dbReference type="PROSITE" id="PS50156"/>
    </source>
</evidence>
<dbReference type="PROSITE" id="PS50156">
    <property type="entry name" value="SSD"/>
    <property type="match status" value="1"/>
</dbReference>
<proteinExistence type="predicted"/>
<dbReference type="RefSeq" id="WP_218315658.1">
    <property type="nucleotide sequence ID" value="NZ_JAGSPB010000001.1"/>
</dbReference>
<feature type="transmembrane region" description="Helical" evidence="2">
    <location>
        <begin position="572"/>
        <end position="590"/>
    </location>
</feature>
<keyword evidence="2" id="KW-0812">Transmembrane</keyword>